<evidence type="ECO:0000313" key="5">
    <source>
        <dbReference type="EMBL" id="WOH10051.1"/>
    </source>
</evidence>
<dbReference type="EMBL" id="CP093349">
    <property type="protein sequence ID" value="WOH10051.1"/>
    <property type="molecule type" value="Genomic_DNA"/>
</dbReference>
<dbReference type="Pfam" id="PF00665">
    <property type="entry name" value="rve"/>
    <property type="match status" value="1"/>
</dbReference>
<dbReference type="Pfam" id="PF25597">
    <property type="entry name" value="SH3_retrovirus"/>
    <property type="match status" value="1"/>
</dbReference>
<reference evidence="5" key="2">
    <citation type="submission" date="2022-03" db="EMBL/GenBank/DDBJ databases">
        <title>Draft title - Genomic analysis of global carrot germplasm unveils the trajectory of domestication and the origin of high carotenoid orange carrot.</title>
        <authorList>
            <person name="Iorizzo M."/>
            <person name="Ellison S."/>
            <person name="Senalik D."/>
            <person name="Macko-Podgorni A."/>
            <person name="Grzebelus D."/>
            <person name="Bostan H."/>
            <person name="Rolling W."/>
            <person name="Curaba J."/>
            <person name="Simon P."/>
        </authorList>
    </citation>
    <scope>NUCLEOTIDE SEQUENCE</scope>
    <source>
        <tissue evidence="5">Leaf</tissue>
    </source>
</reference>
<sequence>MQSQRLELFPIEQKLEGVKNYLSWSRRVKLILEAKDLEHYIEESCQEPTDKTSAAWKVWKTSNSLVVAWMTGSLSPPIAGMVEGIRSAAEIWNISAKQFSGSGNMMIVMDIQDKIDAMKQGEKNIAEYSTELKRLWSELDYYDPLTITHSESATIANTWVERRRVIHLMKGLNPEFETRRAMICHQSPLPRLEDVIAALSQEESRMKVMTTGGNSSATVRSAMVAPVIDDRECYNCGRKGHISWNCTLSRNNGRSESNRGTRGNFRGRGRGRGRSGGRANLAVTEKNDNGESTKMSELEELRAYKQKMESSKNQGSTYNHLGNVAGYAHADSGEGHEEDAWDWHQANKVMCDACEFGKHTRTTYSRSGLRSIKPFYLIHSDVWGPCPVTSISGFKWFVTFIDCFTRMTWVYLMKNKSEVFACFQDFLAYARKQFKAEVCVLRTDNGTEYMNKEFASYLSTQGIMHQTTCPDTPAQNGVSERKNRHLLEVARSLMFTTNVPKYYWSEAVLTAAYLINRMPSQVLGFKSPCELLMGKNMYVVPPKIFGCVCFVRDYRPLVSKLDPRALKCIFVGYASTQKGYRCWCPSEKRLFVSMDVSFREHEPFYGEKTQPLMWLKDSPVISNTSRKEENSDEIVRDGMMQGLNEVIVGIIPCPMKEGDSIWRFRLALVL</sequence>
<dbReference type="InterPro" id="IPR036397">
    <property type="entry name" value="RNaseH_sf"/>
</dbReference>
<keyword evidence="6" id="KW-1185">Reference proteome</keyword>
<protein>
    <recommendedName>
        <fullName evidence="7">Retrovirus-related Pol polyprotein from transposon TNT 1-94</fullName>
    </recommendedName>
</protein>
<feature type="compositionally biased region" description="Basic and acidic residues" evidence="2">
    <location>
        <begin position="285"/>
        <end position="294"/>
    </location>
</feature>
<dbReference type="InterPro" id="IPR039537">
    <property type="entry name" value="Retrotran_Ty1/copia-like"/>
</dbReference>
<evidence type="ECO:0000259" key="4">
    <source>
        <dbReference type="PROSITE" id="PS50994"/>
    </source>
</evidence>
<keyword evidence="1" id="KW-0863">Zinc-finger</keyword>
<dbReference type="SMART" id="SM00343">
    <property type="entry name" value="ZnF_C2HC"/>
    <property type="match status" value="1"/>
</dbReference>
<dbReference type="SUPFAM" id="SSF53098">
    <property type="entry name" value="Ribonuclease H-like"/>
    <property type="match status" value="1"/>
</dbReference>
<dbReference type="InterPro" id="IPR001584">
    <property type="entry name" value="Integrase_cat-core"/>
</dbReference>
<dbReference type="Pfam" id="PF14223">
    <property type="entry name" value="Retrotran_gag_2"/>
    <property type="match status" value="1"/>
</dbReference>
<accession>A0AAF0XP73</accession>
<gene>
    <name evidence="5" type="ORF">DCAR_0729512</name>
</gene>
<dbReference type="InterPro" id="IPR057670">
    <property type="entry name" value="SH3_retrovirus"/>
</dbReference>
<evidence type="ECO:0000259" key="3">
    <source>
        <dbReference type="PROSITE" id="PS50158"/>
    </source>
</evidence>
<feature type="compositionally biased region" description="Basic residues" evidence="2">
    <location>
        <begin position="265"/>
        <end position="275"/>
    </location>
</feature>
<dbReference type="InterPro" id="IPR012337">
    <property type="entry name" value="RNaseH-like_sf"/>
</dbReference>
<evidence type="ECO:0000313" key="6">
    <source>
        <dbReference type="Proteomes" id="UP000077755"/>
    </source>
</evidence>
<feature type="region of interest" description="Disordered" evidence="2">
    <location>
        <begin position="252"/>
        <end position="294"/>
    </location>
</feature>
<dbReference type="Gene3D" id="4.10.60.10">
    <property type="entry name" value="Zinc finger, CCHC-type"/>
    <property type="match status" value="1"/>
</dbReference>
<reference evidence="5" key="1">
    <citation type="journal article" date="2016" name="Nat. Genet.">
        <title>A high-quality carrot genome assembly provides new insights into carotenoid accumulation and asterid genome evolution.</title>
        <authorList>
            <person name="Iorizzo M."/>
            <person name="Ellison S."/>
            <person name="Senalik D."/>
            <person name="Zeng P."/>
            <person name="Satapoomin P."/>
            <person name="Huang J."/>
            <person name="Bowman M."/>
            <person name="Iovene M."/>
            <person name="Sanseverino W."/>
            <person name="Cavagnaro P."/>
            <person name="Yildiz M."/>
            <person name="Macko-Podgorni A."/>
            <person name="Moranska E."/>
            <person name="Grzebelus E."/>
            <person name="Grzebelus D."/>
            <person name="Ashrafi H."/>
            <person name="Zheng Z."/>
            <person name="Cheng S."/>
            <person name="Spooner D."/>
            <person name="Van Deynze A."/>
            <person name="Simon P."/>
        </authorList>
    </citation>
    <scope>NUCLEOTIDE SEQUENCE</scope>
    <source>
        <tissue evidence="5">Leaf</tissue>
    </source>
</reference>
<dbReference type="Proteomes" id="UP000077755">
    <property type="component" value="Chromosome 7"/>
</dbReference>
<organism evidence="5 6">
    <name type="scientific">Daucus carota subsp. sativus</name>
    <name type="common">Carrot</name>
    <dbReference type="NCBI Taxonomy" id="79200"/>
    <lineage>
        <taxon>Eukaryota</taxon>
        <taxon>Viridiplantae</taxon>
        <taxon>Streptophyta</taxon>
        <taxon>Embryophyta</taxon>
        <taxon>Tracheophyta</taxon>
        <taxon>Spermatophyta</taxon>
        <taxon>Magnoliopsida</taxon>
        <taxon>eudicotyledons</taxon>
        <taxon>Gunneridae</taxon>
        <taxon>Pentapetalae</taxon>
        <taxon>asterids</taxon>
        <taxon>campanulids</taxon>
        <taxon>Apiales</taxon>
        <taxon>Apiaceae</taxon>
        <taxon>Apioideae</taxon>
        <taxon>Scandiceae</taxon>
        <taxon>Daucinae</taxon>
        <taxon>Daucus</taxon>
        <taxon>Daucus sect. Daucus</taxon>
    </lineage>
</organism>
<dbReference type="PROSITE" id="PS50994">
    <property type="entry name" value="INTEGRASE"/>
    <property type="match status" value="1"/>
</dbReference>
<dbReference type="InterPro" id="IPR036875">
    <property type="entry name" value="Znf_CCHC_sf"/>
</dbReference>
<dbReference type="PANTHER" id="PTHR42648:SF22">
    <property type="entry name" value="REVERSE TRANSCRIPTASE TY1_COPIA-TYPE DOMAIN-CONTAINING PROTEIN"/>
    <property type="match status" value="1"/>
</dbReference>
<dbReference type="InterPro" id="IPR001878">
    <property type="entry name" value="Znf_CCHC"/>
</dbReference>
<dbReference type="SUPFAM" id="SSF57756">
    <property type="entry name" value="Retrovirus zinc finger-like domains"/>
    <property type="match status" value="1"/>
</dbReference>
<dbReference type="Gene3D" id="3.30.420.10">
    <property type="entry name" value="Ribonuclease H-like superfamily/Ribonuclease H"/>
    <property type="match status" value="1"/>
</dbReference>
<dbReference type="AlphaFoldDB" id="A0AAF0XP73"/>
<feature type="domain" description="CCHC-type" evidence="3">
    <location>
        <begin position="233"/>
        <end position="246"/>
    </location>
</feature>
<keyword evidence="1" id="KW-0862">Zinc</keyword>
<feature type="domain" description="Integrase catalytic" evidence="4">
    <location>
        <begin position="370"/>
        <end position="536"/>
    </location>
</feature>
<dbReference type="PROSITE" id="PS50158">
    <property type="entry name" value="ZF_CCHC"/>
    <property type="match status" value="1"/>
</dbReference>
<proteinExistence type="predicted"/>
<name>A0AAF0XP73_DAUCS</name>
<keyword evidence="1" id="KW-0479">Metal-binding</keyword>
<dbReference type="GO" id="GO:0015074">
    <property type="term" value="P:DNA integration"/>
    <property type="evidence" value="ECO:0007669"/>
    <property type="project" value="InterPro"/>
</dbReference>
<evidence type="ECO:0000256" key="1">
    <source>
        <dbReference type="PROSITE-ProRule" id="PRU00047"/>
    </source>
</evidence>
<dbReference type="GO" id="GO:0008270">
    <property type="term" value="F:zinc ion binding"/>
    <property type="evidence" value="ECO:0007669"/>
    <property type="project" value="UniProtKB-KW"/>
</dbReference>
<evidence type="ECO:0000256" key="2">
    <source>
        <dbReference type="SAM" id="MobiDB-lite"/>
    </source>
</evidence>
<evidence type="ECO:0008006" key="7">
    <source>
        <dbReference type="Google" id="ProtNLM"/>
    </source>
</evidence>
<dbReference type="GO" id="GO:0003676">
    <property type="term" value="F:nucleic acid binding"/>
    <property type="evidence" value="ECO:0007669"/>
    <property type="project" value="InterPro"/>
</dbReference>
<dbReference type="PANTHER" id="PTHR42648">
    <property type="entry name" value="TRANSPOSASE, PUTATIVE-RELATED"/>
    <property type="match status" value="1"/>
</dbReference>
<dbReference type="Pfam" id="PF00098">
    <property type="entry name" value="zf-CCHC"/>
    <property type="match status" value="1"/>
</dbReference>